<feature type="domain" description="DUF8073" evidence="3">
    <location>
        <begin position="156"/>
        <end position="196"/>
    </location>
</feature>
<reference evidence="5 6" key="1">
    <citation type="journal article" date="2019" name="Int. J. Syst. Evol. Microbiol.">
        <title>The Global Catalogue of Microorganisms (GCM) 10K type strain sequencing project: providing services to taxonomists for standard genome sequencing and annotation.</title>
        <authorList>
            <consortium name="The Broad Institute Genomics Platform"/>
            <consortium name="The Broad Institute Genome Sequencing Center for Infectious Disease"/>
            <person name="Wu L."/>
            <person name="Ma J."/>
        </authorList>
    </citation>
    <scope>NUCLEOTIDE SEQUENCE [LARGE SCALE GENOMIC DNA]</scope>
    <source>
        <strain evidence="5 6">PSRA2</strain>
    </source>
</reference>
<evidence type="ECO:0000256" key="1">
    <source>
        <dbReference type="SAM" id="MobiDB-lite"/>
    </source>
</evidence>
<proteinExistence type="predicted"/>
<keyword evidence="6" id="KW-1185">Reference proteome</keyword>
<name>A0ABD5UGT6_9EURY</name>
<accession>A0ABD5UGT6</accession>
<feature type="domain" description="DUF8073" evidence="2">
    <location>
        <begin position="269"/>
        <end position="332"/>
    </location>
</feature>
<dbReference type="InterPro" id="IPR058809">
    <property type="entry name" value="DUF8073_M"/>
</dbReference>
<sequence length="336" mass="36063">MGLRTSFDVLSRIVERYESRGRSVRRVEVATREAGGECLCATMDVAVSLCSAVGGGTRPALPPRTATLTEGDRLQVEFSAADLLDLPPAATEAVSMATRAVGVTDEEVVLTVDLTVDPAAVDEGIDENDAPRDRGDDVAPDTAALEAVRDESLPPYEDTDYLRALYEACDTFSEMSRRIEMDVAAETVRRYMIEAGVHDPVSYATSTGDEGPSPDGDASAHPGDGGGDPTTDSDPDRNPGPTTDDRESLPDERLVADGVGLPEEVELSDVVEAVVDSVSVFEVQRKLDLDRRPTVELLRQLDLLDLVMHRVADGPNRGTSYEEVATRIRRCAAGEA</sequence>
<dbReference type="EMBL" id="JBHSXM010000003">
    <property type="protein sequence ID" value="MFC6838059.1"/>
    <property type="molecule type" value="Genomic_DNA"/>
</dbReference>
<feature type="region of interest" description="Disordered" evidence="1">
    <location>
        <begin position="201"/>
        <end position="252"/>
    </location>
</feature>
<dbReference type="Pfam" id="PF26270">
    <property type="entry name" value="DUF8073_C"/>
    <property type="match status" value="1"/>
</dbReference>
<gene>
    <name evidence="5" type="ORF">ACFQHK_16375</name>
</gene>
<evidence type="ECO:0000313" key="5">
    <source>
        <dbReference type="EMBL" id="MFC6838059.1"/>
    </source>
</evidence>
<dbReference type="RefSeq" id="WP_304449778.1">
    <property type="nucleotide sequence ID" value="NZ_JARRAH010000003.1"/>
</dbReference>
<evidence type="ECO:0000313" key="6">
    <source>
        <dbReference type="Proteomes" id="UP001596406"/>
    </source>
</evidence>
<dbReference type="Pfam" id="PF26271">
    <property type="entry name" value="DUF8073_M"/>
    <property type="match status" value="1"/>
</dbReference>
<evidence type="ECO:0000259" key="4">
    <source>
        <dbReference type="Pfam" id="PF26272"/>
    </source>
</evidence>
<feature type="compositionally biased region" description="Basic and acidic residues" evidence="1">
    <location>
        <begin position="243"/>
        <end position="252"/>
    </location>
</feature>
<evidence type="ECO:0000259" key="2">
    <source>
        <dbReference type="Pfam" id="PF26270"/>
    </source>
</evidence>
<dbReference type="Proteomes" id="UP001596406">
    <property type="component" value="Unassembled WGS sequence"/>
</dbReference>
<dbReference type="AlphaFoldDB" id="A0ABD5UGT6"/>
<feature type="domain" description="DUF8073" evidence="4">
    <location>
        <begin position="5"/>
        <end position="116"/>
    </location>
</feature>
<dbReference type="InterPro" id="IPR058811">
    <property type="entry name" value="DUF8073_N"/>
</dbReference>
<protein>
    <submittedName>
        <fullName evidence="5">Uncharacterized protein</fullName>
    </submittedName>
</protein>
<dbReference type="Pfam" id="PF26272">
    <property type="entry name" value="DUF8073_N"/>
    <property type="match status" value="1"/>
</dbReference>
<organism evidence="5 6">
    <name type="scientific">Halomarina ordinaria</name>
    <dbReference type="NCBI Taxonomy" id="3033939"/>
    <lineage>
        <taxon>Archaea</taxon>
        <taxon>Methanobacteriati</taxon>
        <taxon>Methanobacteriota</taxon>
        <taxon>Stenosarchaea group</taxon>
        <taxon>Halobacteria</taxon>
        <taxon>Halobacteriales</taxon>
        <taxon>Natronomonadaceae</taxon>
        <taxon>Halomarina</taxon>
    </lineage>
</organism>
<dbReference type="InterPro" id="IPR058810">
    <property type="entry name" value="DUF8073_C"/>
</dbReference>
<comment type="caution">
    <text evidence="5">The sequence shown here is derived from an EMBL/GenBank/DDBJ whole genome shotgun (WGS) entry which is preliminary data.</text>
</comment>
<evidence type="ECO:0000259" key="3">
    <source>
        <dbReference type="Pfam" id="PF26271"/>
    </source>
</evidence>